<gene>
    <name evidence="1" type="ORF">BXY41_10459</name>
</gene>
<comment type="caution">
    <text evidence="1">The sequence shown here is derived from an EMBL/GenBank/DDBJ whole genome shotgun (WGS) entry which is preliminary data.</text>
</comment>
<dbReference type="EMBL" id="PTJA01000004">
    <property type="protein sequence ID" value="PPK81260.1"/>
    <property type="molecule type" value="Genomic_DNA"/>
</dbReference>
<evidence type="ECO:0000313" key="1">
    <source>
        <dbReference type="EMBL" id="PPK81260.1"/>
    </source>
</evidence>
<evidence type="ECO:0000313" key="2">
    <source>
        <dbReference type="Proteomes" id="UP000237749"/>
    </source>
</evidence>
<proteinExistence type="predicted"/>
<accession>A0A2S6HTU6</accession>
<dbReference type="Proteomes" id="UP000237749">
    <property type="component" value="Unassembled WGS sequence"/>
</dbReference>
<reference evidence="1 2" key="1">
    <citation type="submission" date="2018-02" db="EMBL/GenBank/DDBJ databases">
        <title>Genomic Encyclopedia of Archaeal and Bacterial Type Strains, Phase II (KMG-II): from individual species to whole genera.</title>
        <authorList>
            <person name="Goeker M."/>
        </authorList>
    </citation>
    <scope>NUCLEOTIDE SEQUENCE [LARGE SCALE GENOMIC DNA]</scope>
    <source>
        <strain evidence="1 2">DSM 3808</strain>
    </source>
</reference>
<protein>
    <submittedName>
        <fullName evidence="1">Uncharacterized protein</fullName>
    </submittedName>
</protein>
<organism evidence="1 2">
    <name type="scientific">Lacrimispora xylanisolvens</name>
    <dbReference type="NCBI Taxonomy" id="384636"/>
    <lineage>
        <taxon>Bacteria</taxon>
        <taxon>Bacillati</taxon>
        <taxon>Bacillota</taxon>
        <taxon>Clostridia</taxon>
        <taxon>Lachnospirales</taxon>
        <taxon>Lachnospiraceae</taxon>
        <taxon>Lacrimispora</taxon>
    </lineage>
</organism>
<dbReference type="AlphaFoldDB" id="A0A2S6HTU6"/>
<dbReference type="RefSeq" id="WP_104436362.1">
    <property type="nucleotide sequence ID" value="NZ_PTJA01000004.1"/>
</dbReference>
<sequence>MSKTIKIVNYIEIAGEMVLFETLPEEEKKEAAEKILDLIMRQAGYIKTENKKNAGHLLS</sequence>
<name>A0A2S6HTU6_9FIRM</name>
<keyword evidence="2" id="KW-1185">Reference proteome</keyword>